<sequence>MEEVRQEIRAEMQGQVLPGTEEGLTSSVTPHEGTPEASRVNATRAPPTGSGTSDSRGLERQGRLSSQRQFRLRLHLFRPGLLSHDPHRCPAQPSPLSRINHLLLEFGEANHIVANAPDATSSFHCAPQRATLSSTCASAGLLWDLKESVLGDKQKRHLERAAGGSGFQGGWQTRYTDVDTFFCDLALCSLKQHYLERVFDETKAMRQSDKESASDFFARLDARRDAVNFLAGRVAQCVHMSDQIMLTTFRAGLKHAGKVMRRLHQERLDISKPEEWEQRAREQDFPGTHVALLKLREIADNVETDMESKAADKLAAERASRPTPFSPSTNSGRTPFFRNRAVSRPRAPLAVMGDSSVATAAAATSTTPTPASSVAAPGRHPPVVKRLQYAEHLADPGGRVKAWHWRRTRNTLPLEEAVNRVRRALRESPAAARALVDKMTARTRNFAHTRGIRLHTRAAALRTLIQQLQTAMDVEQGLYSAAGRQHHTPLASVPSENLGFAADLCSAWSELSPAEQRQAWGKPEHGVLAAARDDEGPLLLVFYAHLKGHQTIKDKYPLPDIQVMFDEMHGAKFFSSFDAVDGSWQVPMAPGDVEKTAFTTQMGSYEWLVMPQGLQNSPSQYQRRMQRALGHLPFVRIFIDDVVVFSNTLEDHHRHVEQLLPTCREKGVFLKRSKVQLLKKSLRFLGHTISADGCRPQHDKVAAVRDWPELQSVTHVRQFLGLAGYYRRFIHCFSEIAQPLTRLTKSDVAWEWGPYQQWAFEELKAALISAPVLALPDTKGAADGSAPFVVQTDASGIALGGVLMQDHGDGLRVIAYESRQFSAAEQNYHTGERELGALHHCTTVTWRHYLIFTNFRLQGDHRPLEWLMEPGRELSRRQARWYMDLVEVGVPRMEYIKGALLMVPDALSRRPDYKDLDAREGLREAGVLDPVSDLPTNPLSSIDAEETLSSTFPASTPPWIQELNSWLAAADTLQAAEDAMADSEDLAYSFSHDLPTLDPSVVADLTHSQATKSPDTPQRQADPDPTPPDSPPVASRTRGRTSEALHTPLEKDAIAPTDVMSPTHTTSSPSARSKRPSAFTPSDRQDWRVRKSVFEKYQKQFGIFDVDACCDLAGHNRQVDRYWHDCLKEQWRGLHVWCNPPYSSSHLTIEAVLRKYVEEWRADPDNTSAVFILPDLQARAPAWRKLFRMAGMRVVEVIPTHNAQGEPTQLFESPDGRLFNLPWPVLVVYAPPSRSQPARIRYPRVSQPVLRSGDAAELRDAGPVQSDEKFLKALRAEYDRPGPLRDLRKRIEDSPHQCTRDFRLVGGVLWRVAAGRYQLVLGEDSPLREVVFWHSHDSQAAGHTGRDKALERVLRRFWWKGATEDVGTWVASCVTCQAELMRLMGVKVARTTPYNPRSDGQAEHTNRVIEDMLRSFVDANVTDWDLFATNVEFAINDSRSEATGYTPFELCCGVSPLSQLDLFLEAARGDAGRRQGGREYAIGDLVWIEAKNLTEKTGTLGAGEGVRGMEGQVDGVFEGSRSVENSR</sequence>
<dbReference type="Pfam" id="PF17921">
    <property type="entry name" value="Integrase_H2C2"/>
    <property type="match status" value="1"/>
</dbReference>
<dbReference type="GO" id="GO:0008233">
    <property type="term" value="F:peptidase activity"/>
    <property type="evidence" value="ECO:0007669"/>
    <property type="project" value="UniProtKB-KW"/>
</dbReference>
<dbReference type="SUPFAM" id="SSF53098">
    <property type="entry name" value="Ribonuclease H-like"/>
    <property type="match status" value="1"/>
</dbReference>
<feature type="compositionally biased region" description="Basic and acidic residues" evidence="8">
    <location>
        <begin position="1"/>
        <end position="10"/>
    </location>
</feature>
<name>A0AAE0CFT4_9CHLO</name>
<feature type="compositionally biased region" description="Basic and acidic residues" evidence="8">
    <location>
        <begin position="1040"/>
        <end position="1053"/>
    </location>
</feature>
<keyword evidence="3" id="KW-0548">Nucleotidyltransferase</keyword>
<dbReference type="InterPro" id="IPR050951">
    <property type="entry name" value="Retrovirus_Pol_polyprotein"/>
</dbReference>
<dbReference type="FunFam" id="3.30.70.270:FF:000020">
    <property type="entry name" value="Transposon Tf2-6 polyprotein-like Protein"/>
    <property type="match status" value="1"/>
</dbReference>
<evidence type="ECO:0000313" key="10">
    <source>
        <dbReference type="EMBL" id="KAK3253340.1"/>
    </source>
</evidence>
<dbReference type="Gene3D" id="3.10.20.370">
    <property type="match status" value="1"/>
</dbReference>
<feature type="compositionally biased region" description="Polar residues" evidence="8">
    <location>
        <begin position="1009"/>
        <end position="1019"/>
    </location>
</feature>
<gene>
    <name evidence="10" type="ORF">CYMTET_37339</name>
</gene>
<dbReference type="PANTHER" id="PTHR37984:SF5">
    <property type="entry name" value="PROTEIN NYNRIN-LIKE"/>
    <property type="match status" value="1"/>
</dbReference>
<feature type="region of interest" description="Disordered" evidence="8">
    <location>
        <begin position="309"/>
        <end position="336"/>
    </location>
</feature>
<evidence type="ECO:0000256" key="8">
    <source>
        <dbReference type="SAM" id="MobiDB-lite"/>
    </source>
</evidence>
<reference evidence="10 11" key="1">
    <citation type="journal article" date="2015" name="Genome Biol. Evol.">
        <title>Comparative Genomics of a Bacterivorous Green Alga Reveals Evolutionary Causalities and Consequences of Phago-Mixotrophic Mode of Nutrition.</title>
        <authorList>
            <person name="Burns J.A."/>
            <person name="Paasch A."/>
            <person name="Narechania A."/>
            <person name="Kim E."/>
        </authorList>
    </citation>
    <scope>NUCLEOTIDE SEQUENCE [LARGE SCALE GENOMIC DNA]</scope>
    <source>
        <strain evidence="10 11">PLY_AMNH</strain>
    </source>
</reference>
<dbReference type="InterPro" id="IPR012337">
    <property type="entry name" value="RNaseH-like_sf"/>
</dbReference>
<evidence type="ECO:0000256" key="5">
    <source>
        <dbReference type="ARBA" id="ARBA00022759"/>
    </source>
</evidence>
<keyword evidence="2" id="KW-0808">Transferase</keyword>
<dbReference type="PROSITE" id="PS50994">
    <property type="entry name" value="INTEGRASE"/>
    <property type="match status" value="1"/>
</dbReference>
<evidence type="ECO:0000313" key="11">
    <source>
        <dbReference type="Proteomes" id="UP001190700"/>
    </source>
</evidence>
<dbReference type="CDD" id="cd01647">
    <property type="entry name" value="RT_LTR"/>
    <property type="match status" value="1"/>
</dbReference>
<evidence type="ECO:0000256" key="1">
    <source>
        <dbReference type="ARBA" id="ARBA00022670"/>
    </source>
</evidence>
<dbReference type="Gene3D" id="3.30.70.270">
    <property type="match status" value="2"/>
</dbReference>
<feature type="region of interest" description="Disordered" evidence="8">
    <location>
        <begin position="1"/>
        <end position="67"/>
    </location>
</feature>
<protein>
    <recommendedName>
        <fullName evidence="9">Integrase catalytic domain-containing protein</fullName>
    </recommendedName>
</protein>
<evidence type="ECO:0000256" key="7">
    <source>
        <dbReference type="ARBA" id="ARBA00022918"/>
    </source>
</evidence>
<dbReference type="InterPro" id="IPR001584">
    <property type="entry name" value="Integrase_cat-core"/>
</dbReference>
<keyword evidence="7" id="KW-0695">RNA-directed DNA polymerase</keyword>
<dbReference type="Pfam" id="PF00078">
    <property type="entry name" value="RVT_1"/>
    <property type="match status" value="1"/>
</dbReference>
<dbReference type="InterPro" id="IPR000477">
    <property type="entry name" value="RT_dom"/>
</dbReference>
<dbReference type="GO" id="GO:0003964">
    <property type="term" value="F:RNA-directed DNA polymerase activity"/>
    <property type="evidence" value="ECO:0007669"/>
    <property type="project" value="UniProtKB-KW"/>
</dbReference>
<feature type="domain" description="Integrase catalytic" evidence="9">
    <location>
        <begin position="1365"/>
        <end position="1455"/>
    </location>
</feature>
<dbReference type="GO" id="GO:0009007">
    <property type="term" value="F:site-specific DNA-methyltransferase (adenine-specific) activity"/>
    <property type="evidence" value="ECO:0007669"/>
    <property type="project" value="InterPro"/>
</dbReference>
<dbReference type="Pfam" id="PF17917">
    <property type="entry name" value="RT_RNaseH"/>
    <property type="match status" value="1"/>
</dbReference>
<organism evidence="10 11">
    <name type="scientific">Cymbomonas tetramitiformis</name>
    <dbReference type="NCBI Taxonomy" id="36881"/>
    <lineage>
        <taxon>Eukaryota</taxon>
        <taxon>Viridiplantae</taxon>
        <taxon>Chlorophyta</taxon>
        <taxon>Pyramimonadophyceae</taxon>
        <taxon>Pyramimonadales</taxon>
        <taxon>Pyramimonadaceae</taxon>
        <taxon>Cymbomonas</taxon>
    </lineage>
</organism>
<evidence type="ECO:0000256" key="3">
    <source>
        <dbReference type="ARBA" id="ARBA00022695"/>
    </source>
</evidence>
<evidence type="ECO:0000256" key="4">
    <source>
        <dbReference type="ARBA" id="ARBA00022722"/>
    </source>
</evidence>
<dbReference type="SUPFAM" id="SSF56672">
    <property type="entry name" value="DNA/RNA polymerases"/>
    <property type="match status" value="1"/>
</dbReference>
<dbReference type="GO" id="GO:0015074">
    <property type="term" value="P:DNA integration"/>
    <property type="evidence" value="ECO:0007669"/>
    <property type="project" value="InterPro"/>
</dbReference>
<evidence type="ECO:0000256" key="2">
    <source>
        <dbReference type="ARBA" id="ARBA00022679"/>
    </source>
</evidence>
<dbReference type="PANTHER" id="PTHR37984">
    <property type="entry name" value="PROTEIN CBG26694"/>
    <property type="match status" value="1"/>
</dbReference>
<keyword evidence="1" id="KW-0645">Protease</keyword>
<dbReference type="CDD" id="cd09274">
    <property type="entry name" value="RNase_HI_RT_Ty3"/>
    <property type="match status" value="1"/>
</dbReference>
<dbReference type="InterPro" id="IPR043502">
    <property type="entry name" value="DNA/RNA_pol_sf"/>
</dbReference>
<dbReference type="FunFam" id="3.10.10.10:FF:000007">
    <property type="entry name" value="Retrovirus-related Pol polyprotein from transposon 17.6-like Protein"/>
    <property type="match status" value="1"/>
</dbReference>
<dbReference type="GO" id="GO:0006508">
    <property type="term" value="P:proteolysis"/>
    <property type="evidence" value="ECO:0007669"/>
    <property type="project" value="UniProtKB-KW"/>
</dbReference>
<accession>A0AAE0CFT4</accession>
<proteinExistence type="predicted"/>
<keyword evidence="11" id="KW-1185">Reference proteome</keyword>
<dbReference type="Gene3D" id="1.10.340.70">
    <property type="match status" value="1"/>
</dbReference>
<dbReference type="GO" id="GO:0009307">
    <property type="term" value="P:DNA restriction-modification system"/>
    <property type="evidence" value="ECO:0007669"/>
    <property type="project" value="InterPro"/>
</dbReference>
<keyword evidence="6" id="KW-0378">Hydrolase</keyword>
<feature type="region of interest" description="Disordered" evidence="8">
    <location>
        <begin position="1009"/>
        <end position="1084"/>
    </location>
</feature>
<keyword evidence="4" id="KW-0540">Nuclease</keyword>
<evidence type="ECO:0000256" key="6">
    <source>
        <dbReference type="ARBA" id="ARBA00022801"/>
    </source>
</evidence>
<keyword evidence="5" id="KW-0255">Endonuclease</keyword>
<dbReference type="Gene3D" id="3.30.420.10">
    <property type="entry name" value="Ribonuclease H-like superfamily/Ribonuclease H"/>
    <property type="match status" value="1"/>
</dbReference>
<dbReference type="Gene3D" id="3.10.10.10">
    <property type="entry name" value="HIV Type 1 Reverse Transcriptase, subunit A, domain 1"/>
    <property type="match status" value="1"/>
</dbReference>
<dbReference type="Proteomes" id="UP001190700">
    <property type="component" value="Unassembled WGS sequence"/>
</dbReference>
<feature type="compositionally biased region" description="Basic and acidic residues" evidence="8">
    <location>
        <begin position="309"/>
        <end position="320"/>
    </location>
</feature>
<comment type="caution">
    <text evidence="10">The sequence shown here is derived from an EMBL/GenBank/DDBJ whole genome shotgun (WGS) entry which is preliminary data.</text>
</comment>
<dbReference type="EMBL" id="LGRX02024847">
    <property type="protein sequence ID" value="KAK3253340.1"/>
    <property type="molecule type" value="Genomic_DNA"/>
</dbReference>
<dbReference type="InterPro" id="IPR043128">
    <property type="entry name" value="Rev_trsase/Diguanyl_cyclase"/>
</dbReference>
<dbReference type="InterPro" id="IPR041588">
    <property type="entry name" value="Integrase_H2C2"/>
</dbReference>
<dbReference type="Pfam" id="PF05869">
    <property type="entry name" value="Dam"/>
    <property type="match status" value="1"/>
</dbReference>
<dbReference type="InterPro" id="IPR008593">
    <property type="entry name" value="Dam_MeTrfase"/>
</dbReference>
<dbReference type="GO" id="GO:0003677">
    <property type="term" value="F:DNA binding"/>
    <property type="evidence" value="ECO:0007669"/>
    <property type="project" value="InterPro"/>
</dbReference>
<dbReference type="GO" id="GO:0004519">
    <property type="term" value="F:endonuclease activity"/>
    <property type="evidence" value="ECO:0007669"/>
    <property type="project" value="UniProtKB-KW"/>
</dbReference>
<dbReference type="InterPro" id="IPR041373">
    <property type="entry name" value="RT_RNaseH"/>
</dbReference>
<evidence type="ECO:0000259" key="9">
    <source>
        <dbReference type="PROSITE" id="PS50994"/>
    </source>
</evidence>
<dbReference type="InterPro" id="IPR036397">
    <property type="entry name" value="RNaseH_sf"/>
</dbReference>